<dbReference type="EMBL" id="JAIFTH010000029">
    <property type="protein sequence ID" value="KAG9511123.1"/>
    <property type="molecule type" value="Genomic_DNA"/>
</dbReference>
<evidence type="ECO:0000313" key="2">
    <source>
        <dbReference type="EMBL" id="KAG9511123.1"/>
    </source>
</evidence>
<keyword evidence="3" id="KW-1185">Reference proteome</keyword>
<comment type="caution">
    <text evidence="2">The sequence shown here is derived from an EMBL/GenBank/DDBJ whole genome shotgun (WGS) entry which is preliminary data.</text>
</comment>
<name>A0ABQ7SCH0_9ACAR</name>
<reference evidence="2 3" key="1">
    <citation type="submission" date="2020-10" db="EMBL/GenBank/DDBJ databases">
        <authorList>
            <person name="Klimov P.B."/>
            <person name="Dyachkov S.M."/>
            <person name="Chetverikov P.E."/>
        </authorList>
    </citation>
    <scope>NUCLEOTIDE SEQUENCE [LARGE SCALE GENOMIC DNA]</scope>
    <source>
        <strain evidence="2">BMOC 18-1129-001#AD2665</strain>
        <tissue evidence="2">Entire mites</tissue>
    </source>
</reference>
<gene>
    <name evidence="2" type="ORF">GZH46_00317</name>
</gene>
<evidence type="ECO:0000256" key="1">
    <source>
        <dbReference type="SAM" id="MobiDB-lite"/>
    </source>
</evidence>
<accession>A0ABQ7SCH0</accession>
<protein>
    <submittedName>
        <fullName evidence="2">Uncharacterized protein</fullName>
    </submittedName>
</protein>
<evidence type="ECO:0000313" key="3">
    <source>
        <dbReference type="Proteomes" id="UP000825002"/>
    </source>
</evidence>
<feature type="region of interest" description="Disordered" evidence="1">
    <location>
        <begin position="1"/>
        <end position="22"/>
    </location>
</feature>
<organism evidence="2 3">
    <name type="scientific">Fragariocoptes setiger</name>
    <dbReference type="NCBI Taxonomy" id="1670756"/>
    <lineage>
        <taxon>Eukaryota</taxon>
        <taxon>Metazoa</taxon>
        <taxon>Ecdysozoa</taxon>
        <taxon>Arthropoda</taxon>
        <taxon>Chelicerata</taxon>
        <taxon>Arachnida</taxon>
        <taxon>Acari</taxon>
        <taxon>Acariformes</taxon>
        <taxon>Trombidiformes</taxon>
        <taxon>Prostigmata</taxon>
        <taxon>Eupodina</taxon>
        <taxon>Eriophyoidea</taxon>
        <taxon>Phytoptidae</taxon>
        <taxon>Fragariocoptes</taxon>
    </lineage>
</organism>
<sequence length="969" mass="97563">MTSSSESAPANYVAGTSEEMDDCEDNDQLVEEKYTKIAQIFDEKGEEIKHTVDLINEADQVGVSTSENSFVALTRLVSDDKVKHMVNRIAGQDTNQVLEEALTQIKERQSLEAKQTAFRQGLQKLSSNLATKSSMQADPAFNMLLGLIKRPHHYRTTTISRNYIGKLNAQLIIGWQGTIPHVASLVEPYLLRDSDSIDPKINLVPLKYKINVHGLMFHKCIQNLLNVACLVAACKFETDCQCLTFGLMTMASNKAIALMLLVAAVQTASANLGFGGYGPYPGAYGYGAGFGAYGPAAAAVPAAAAHVESARANNHAVAAESKATEAAVDRALGMPVAAAINERQALGHTAASTNAAVNANADAAIAGGAGGSGLAATGASLSASRAIGSTAAVSPAGAPVAAAMGAASAGAPLGAASMIGAAAANGAAAIGGAPGAAYGAYGPAGLYGPLAGGLGVAPHYAYGGPGASPYALGLYPGAASTLAAAAPAAAAAAGAAPAAVMALGAAAGQATAAHRIATNAAFGAGGPYYGVGSPHQHVAAALTAPAATGAGAAAAAGQAAAAQQAALAGQALAGTGVVAGSLEAGSALGTVASLGSLGSPITLAHPQLAWSLRQTGYNPLTIGNRHLQSMAPSQAIVQGNALDRIDLIGPVRELAQGSLESGAGLAPGAARRALDAQTAAPLEAFGAHAGARTLLGVAGGVAGVDSVPVLEATLMTGGTPALAHLATLNNVNDARVAGAQSAEQAVRQAAHAQRAGLAYRDARLAGARDSVNVEGAITNAGAISDSAWATHDTAQRAESALTGADVATDTLGTTLDADGAFLPPVTASLVRAAPYGPRLTVRDIMPRPYAVSHYWPTYAQAIRYAQMAMGGAAGAGVNAIYANHASHSVPALGPELPISGALNLGTLHLPPRALMPLGATLALEPRDAYFKDYVDAVNYPYRSMGLREFMLNDPALRLQREVSRTRVYW</sequence>
<proteinExistence type="predicted"/>
<dbReference type="Proteomes" id="UP000825002">
    <property type="component" value="Unassembled WGS sequence"/>
</dbReference>